<evidence type="ECO:0000256" key="6">
    <source>
        <dbReference type="ARBA" id="ARBA00023125"/>
    </source>
</evidence>
<keyword evidence="3" id="KW-0132">Cell division</keyword>
<accession>A0A381P8E1</accession>
<dbReference type="Gene3D" id="1.10.443.10">
    <property type="entry name" value="Intergrase catalytic core"/>
    <property type="match status" value="1"/>
</dbReference>
<dbReference type="GO" id="GO:0006310">
    <property type="term" value="P:DNA recombination"/>
    <property type="evidence" value="ECO:0007669"/>
    <property type="project" value="UniProtKB-KW"/>
</dbReference>
<dbReference type="GO" id="GO:0007059">
    <property type="term" value="P:chromosome segregation"/>
    <property type="evidence" value="ECO:0007669"/>
    <property type="project" value="UniProtKB-KW"/>
</dbReference>
<dbReference type="InterPro" id="IPR011010">
    <property type="entry name" value="DNA_brk_join_enz"/>
</dbReference>
<sequence>MKANKEIIFDFQSSLQDSVGPRSFARILSALRTFYKFLHMENLINDIVFNEIKLYPSPKYKKSIPTFLSKNQIEEIIKKIDSDTKEDDSVKARNKALIMLFFTSGLRLNELNSIKIRDIDFSNNSLKVVGKGNKQRMASFDNYTKDLIIQYLTYFKKYPLVKKAYDDNLFVHKNNKALSRYNIQYIVMKNLKKLTLNTYGPHALRHSFATHLLNNGVGLNAIKSLLGHESLSSTQIYTHVGVSKLKEAIKKAHPRGEK</sequence>
<evidence type="ECO:0000256" key="7">
    <source>
        <dbReference type="ARBA" id="ARBA00023172"/>
    </source>
</evidence>
<keyword evidence="4" id="KW-0159">Chromosome partition</keyword>
<evidence type="ECO:0000259" key="9">
    <source>
        <dbReference type="PROSITE" id="PS51898"/>
    </source>
</evidence>
<evidence type="ECO:0000256" key="8">
    <source>
        <dbReference type="ARBA" id="ARBA00023306"/>
    </source>
</evidence>
<dbReference type="PANTHER" id="PTHR30349">
    <property type="entry name" value="PHAGE INTEGRASE-RELATED"/>
    <property type="match status" value="1"/>
</dbReference>
<gene>
    <name evidence="11" type="ORF">METZ01_LOCUS15373</name>
</gene>
<dbReference type="GO" id="GO:0003677">
    <property type="term" value="F:DNA binding"/>
    <property type="evidence" value="ECO:0007669"/>
    <property type="project" value="UniProtKB-KW"/>
</dbReference>
<evidence type="ECO:0000256" key="3">
    <source>
        <dbReference type="ARBA" id="ARBA00022618"/>
    </source>
</evidence>
<dbReference type="EMBL" id="UINC01000876">
    <property type="protein sequence ID" value="SUZ62519.1"/>
    <property type="molecule type" value="Genomic_DNA"/>
</dbReference>
<dbReference type="AlphaFoldDB" id="A0A381P8E1"/>
<name>A0A381P8E1_9ZZZZ</name>
<evidence type="ECO:0000256" key="1">
    <source>
        <dbReference type="ARBA" id="ARBA00004496"/>
    </source>
</evidence>
<comment type="subcellular location">
    <subcellularLocation>
        <location evidence="1">Cytoplasm</location>
    </subcellularLocation>
</comment>
<keyword evidence="2" id="KW-0963">Cytoplasm</keyword>
<dbReference type="InterPro" id="IPR010998">
    <property type="entry name" value="Integrase_recombinase_N"/>
</dbReference>
<keyword evidence="5" id="KW-0229">DNA integration</keyword>
<evidence type="ECO:0000259" key="10">
    <source>
        <dbReference type="PROSITE" id="PS51900"/>
    </source>
</evidence>
<dbReference type="SUPFAM" id="SSF47823">
    <property type="entry name" value="lambda integrase-like, N-terminal domain"/>
    <property type="match status" value="1"/>
</dbReference>
<evidence type="ECO:0008006" key="12">
    <source>
        <dbReference type="Google" id="ProtNLM"/>
    </source>
</evidence>
<evidence type="ECO:0000256" key="2">
    <source>
        <dbReference type="ARBA" id="ARBA00022490"/>
    </source>
</evidence>
<feature type="domain" description="Core-binding (CB)" evidence="10">
    <location>
        <begin position="1"/>
        <end position="39"/>
    </location>
</feature>
<dbReference type="PROSITE" id="PS51900">
    <property type="entry name" value="CB"/>
    <property type="match status" value="1"/>
</dbReference>
<proteinExistence type="predicted"/>
<dbReference type="InterPro" id="IPR002104">
    <property type="entry name" value="Integrase_catalytic"/>
</dbReference>
<dbReference type="PROSITE" id="PS51898">
    <property type="entry name" value="TYR_RECOMBINASE"/>
    <property type="match status" value="1"/>
</dbReference>
<protein>
    <recommendedName>
        <fullName evidence="12">Tyr recombinase domain-containing protein</fullName>
    </recommendedName>
</protein>
<dbReference type="GO" id="GO:0051301">
    <property type="term" value="P:cell division"/>
    <property type="evidence" value="ECO:0007669"/>
    <property type="project" value="UniProtKB-KW"/>
</dbReference>
<keyword evidence="8" id="KW-0131">Cell cycle</keyword>
<dbReference type="InterPro" id="IPR044068">
    <property type="entry name" value="CB"/>
</dbReference>
<dbReference type="GO" id="GO:0005737">
    <property type="term" value="C:cytoplasm"/>
    <property type="evidence" value="ECO:0007669"/>
    <property type="project" value="UniProtKB-SubCell"/>
</dbReference>
<keyword evidence="7" id="KW-0233">DNA recombination</keyword>
<dbReference type="InterPro" id="IPR050090">
    <property type="entry name" value="Tyrosine_recombinase_XerCD"/>
</dbReference>
<reference evidence="11" key="1">
    <citation type="submission" date="2018-05" db="EMBL/GenBank/DDBJ databases">
        <authorList>
            <person name="Lanie J.A."/>
            <person name="Ng W.-L."/>
            <person name="Kazmierczak K.M."/>
            <person name="Andrzejewski T.M."/>
            <person name="Davidsen T.M."/>
            <person name="Wayne K.J."/>
            <person name="Tettelin H."/>
            <person name="Glass J.I."/>
            <person name="Rusch D."/>
            <person name="Podicherti R."/>
            <person name="Tsui H.-C.T."/>
            <person name="Winkler M.E."/>
        </authorList>
    </citation>
    <scope>NUCLEOTIDE SEQUENCE</scope>
</reference>
<evidence type="ECO:0000313" key="11">
    <source>
        <dbReference type="EMBL" id="SUZ62519.1"/>
    </source>
</evidence>
<organism evidence="11">
    <name type="scientific">marine metagenome</name>
    <dbReference type="NCBI Taxonomy" id="408172"/>
    <lineage>
        <taxon>unclassified sequences</taxon>
        <taxon>metagenomes</taxon>
        <taxon>ecological metagenomes</taxon>
    </lineage>
</organism>
<dbReference type="InterPro" id="IPR013762">
    <property type="entry name" value="Integrase-like_cat_sf"/>
</dbReference>
<dbReference type="Gene3D" id="1.10.150.130">
    <property type="match status" value="1"/>
</dbReference>
<evidence type="ECO:0000256" key="5">
    <source>
        <dbReference type="ARBA" id="ARBA00022908"/>
    </source>
</evidence>
<keyword evidence="6" id="KW-0238">DNA-binding</keyword>
<dbReference type="SUPFAM" id="SSF56349">
    <property type="entry name" value="DNA breaking-rejoining enzymes"/>
    <property type="match status" value="1"/>
</dbReference>
<dbReference type="Pfam" id="PF00589">
    <property type="entry name" value="Phage_integrase"/>
    <property type="match status" value="1"/>
</dbReference>
<dbReference type="PANTHER" id="PTHR30349:SF77">
    <property type="entry name" value="TYROSINE RECOMBINASE XERC"/>
    <property type="match status" value="1"/>
</dbReference>
<evidence type="ECO:0000256" key="4">
    <source>
        <dbReference type="ARBA" id="ARBA00022829"/>
    </source>
</evidence>
<dbReference type="GO" id="GO:0015074">
    <property type="term" value="P:DNA integration"/>
    <property type="evidence" value="ECO:0007669"/>
    <property type="project" value="UniProtKB-KW"/>
</dbReference>
<feature type="domain" description="Tyr recombinase" evidence="9">
    <location>
        <begin position="63"/>
        <end position="250"/>
    </location>
</feature>